<evidence type="ECO:0000259" key="1">
    <source>
        <dbReference type="Pfam" id="PF00534"/>
    </source>
</evidence>
<dbReference type="AlphaFoldDB" id="A0A521EQM2"/>
<proteinExistence type="predicted"/>
<evidence type="ECO:0000313" key="5">
    <source>
        <dbReference type="Proteomes" id="UP000317289"/>
    </source>
</evidence>
<keyword evidence="6" id="KW-1185">Reference proteome</keyword>
<dbReference type="InterPro" id="IPR001296">
    <property type="entry name" value="Glyco_trans_1"/>
</dbReference>
<dbReference type="PANTHER" id="PTHR45947:SF3">
    <property type="entry name" value="SULFOQUINOVOSYL TRANSFERASE SQD2"/>
    <property type="match status" value="1"/>
</dbReference>
<keyword evidence="4" id="KW-0808">Transferase</keyword>
<dbReference type="EMBL" id="WKKG01000003">
    <property type="protein sequence ID" value="MRX67889.1"/>
    <property type="molecule type" value="Genomic_DNA"/>
</dbReference>
<dbReference type="CDD" id="cd03801">
    <property type="entry name" value="GT4_PimA-like"/>
    <property type="match status" value="1"/>
</dbReference>
<dbReference type="Gene3D" id="3.40.50.2000">
    <property type="entry name" value="Glycogen Phosphorylase B"/>
    <property type="match status" value="2"/>
</dbReference>
<organism evidence="4 5">
    <name type="scientific">Flavobacterium resistens</name>
    <dbReference type="NCBI Taxonomy" id="443612"/>
    <lineage>
        <taxon>Bacteria</taxon>
        <taxon>Pseudomonadati</taxon>
        <taxon>Bacteroidota</taxon>
        <taxon>Flavobacteriia</taxon>
        <taxon>Flavobacteriales</taxon>
        <taxon>Flavobacteriaceae</taxon>
        <taxon>Flavobacterium</taxon>
    </lineage>
</organism>
<dbReference type="EMBL" id="FXTA01000005">
    <property type="protein sequence ID" value="SMO86243.1"/>
    <property type="molecule type" value="Genomic_DNA"/>
</dbReference>
<reference evidence="4 5" key="1">
    <citation type="submission" date="2017-05" db="EMBL/GenBank/DDBJ databases">
        <authorList>
            <person name="Varghese N."/>
            <person name="Submissions S."/>
        </authorList>
    </citation>
    <scope>NUCLEOTIDE SEQUENCE [LARGE SCALE GENOMIC DNA]</scope>
    <source>
        <strain evidence="4 5">DSM 19382</strain>
    </source>
</reference>
<evidence type="ECO:0000313" key="6">
    <source>
        <dbReference type="Proteomes" id="UP000468990"/>
    </source>
</evidence>
<evidence type="ECO:0000313" key="4">
    <source>
        <dbReference type="EMBL" id="SMO86243.1"/>
    </source>
</evidence>
<accession>A0A521EQM2</accession>
<dbReference type="GO" id="GO:0016757">
    <property type="term" value="F:glycosyltransferase activity"/>
    <property type="evidence" value="ECO:0007669"/>
    <property type="project" value="InterPro"/>
</dbReference>
<dbReference type="Proteomes" id="UP000317289">
    <property type="component" value="Unassembled WGS sequence"/>
</dbReference>
<name>A0A521EQM2_9FLAO</name>
<dbReference type="InterPro" id="IPR028098">
    <property type="entry name" value="Glyco_trans_4-like_N"/>
</dbReference>
<dbReference type="RefSeq" id="WP_142451941.1">
    <property type="nucleotide sequence ID" value="NZ_FXTA01000005.1"/>
</dbReference>
<protein>
    <submittedName>
        <fullName evidence="3 4">Glycosyltransferase</fullName>
    </submittedName>
</protein>
<dbReference type="Proteomes" id="UP000468990">
    <property type="component" value="Unassembled WGS sequence"/>
</dbReference>
<evidence type="ECO:0000313" key="3">
    <source>
        <dbReference type="EMBL" id="MRX67889.1"/>
    </source>
</evidence>
<evidence type="ECO:0000259" key="2">
    <source>
        <dbReference type="Pfam" id="PF13439"/>
    </source>
</evidence>
<feature type="domain" description="Glycosyltransferase subfamily 4-like N-terminal" evidence="2">
    <location>
        <begin position="19"/>
        <end position="182"/>
    </location>
</feature>
<reference evidence="3 6" key="2">
    <citation type="submission" date="2019-11" db="EMBL/GenBank/DDBJ databases">
        <title>Flavobacterium resistens genome.</title>
        <authorList>
            <person name="Wilson V.M."/>
            <person name="Newman J.D."/>
        </authorList>
    </citation>
    <scope>NUCLEOTIDE SEQUENCE [LARGE SCALE GENOMIC DNA]</scope>
    <source>
        <strain evidence="3 6">DSM 19382</strain>
    </source>
</reference>
<feature type="domain" description="Glycosyl transferase family 1" evidence="1">
    <location>
        <begin position="187"/>
        <end position="357"/>
    </location>
</feature>
<sequence length="381" mass="43272">MKIAFLTPEYPHAKTGNSGGLGTSIKNLAIGLVAQGVSVRVLVYGQKNDAVFEDNSIVVQQIKNIKLKGFSWLLTRKKIERIINELYSNKEIDLIEAPDWTGITSFIQPDNCPIVLRLHGSDAYFCHLDNRPVKWINKFHEKRAIRKADALLSVSQFTADKTNSIFGLNKKFEIIPNLINSELFKNDYSDTEPKQTILYFGSLIRKKGLLELPLIFNKVIEKIPAARLVLIGKDVPDIISGNSSTWKMMQHLFSEEAFKNVDYLGSVPYEEIKQKIQESKICVFPSFAEAFPVSWLEAMAMEKPIVASNIGWANEMIDEGKNGFLIHPNNHDLYAQRIIEFLNNEKLCSETGKAARKKVEEAFDIKVLTKRNIEFYKTIIS</sequence>
<dbReference type="SUPFAM" id="SSF53756">
    <property type="entry name" value="UDP-Glycosyltransferase/glycogen phosphorylase"/>
    <property type="match status" value="1"/>
</dbReference>
<dbReference type="OrthoDB" id="502646at2"/>
<dbReference type="Pfam" id="PF13439">
    <property type="entry name" value="Glyco_transf_4"/>
    <property type="match status" value="1"/>
</dbReference>
<dbReference type="Pfam" id="PF00534">
    <property type="entry name" value="Glycos_transf_1"/>
    <property type="match status" value="1"/>
</dbReference>
<dbReference type="InterPro" id="IPR050194">
    <property type="entry name" value="Glycosyltransferase_grp1"/>
</dbReference>
<gene>
    <name evidence="3" type="ORF">GJU42_07940</name>
    <name evidence="4" type="ORF">SAMN06265349_105266</name>
</gene>
<dbReference type="PANTHER" id="PTHR45947">
    <property type="entry name" value="SULFOQUINOVOSYL TRANSFERASE SQD2"/>
    <property type="match status" value="1"/>
</dbReference>